<dbReference type="OrthoDB" id="27962at2759"/>
<dbReference type="InterPro" id="IPR013935">
    <property type="entry name" value="Trs120_TRAPPC9"/>
</dbReference>
<reference evidence="2 3" key="2">
    <citation type="submission" date="2018-11" db="EMBL/GenBank/DDBJ databases">
        <authorList>
            <consortium name="Pathogen Informatics"/>
        </authorList>
    </citation>
    <scope>NUCLEOTIDE SEQUENCE [LARGE SCALE GENOMIC DNA]</scope>
</reference>
<evidence type="ECO:0000313" key="3">
    <source>
        <dbReference type="Proteomes" id="UP000267096"/>
    </source>
</evidence>
<gene>
    <name evidence="2" type="ORF">ASIM_LOCUS16538</name>
</gene>
<protein>
    <submittedName>
        <fullName evidence="4">Trafficking protein particle complex subunit 9 (inferred by orthology to a human protein)</fullName>
    </submittedName>
</protein>
<keyword evidence="3" id="KW-1185">Reference proteome</keyword>
<organism evidence="4">
    <name type="scientific">Anisakis simplex</name>
    <name type="common">Herring worm</name>
    <dbReference type="NCBI Taxonomy" id="6269"/>
    <lineage>
        <taxon>Eukaryota</taxon>
        <taxon>Metazoa</taxon>
        <taxon>Ecdysozoa</taxon>
        <taxon>Nematoda</taxon>
        <taxon>Chromadorea</taxon>
        <taxon>Rhabditida</taxon>
        <taxon>Spirurina</taxon>
        <taxon>Ascaridomorpha</taxon>
        <taxon>Ascaridoidea</taxon>
        <taxon>Anisakidae</taxon>
        <taxon>Anisakis</taxon>
        <taxon>Anisakis simplex complex</taxon>
    </lineage>
</organism>
<dbReference type="GO" id="GO:0005802">
    <property type="term" value="C:trans-Golgi network"/>
    <property type="evidence" value="ECO:0007669"/>
    <property type="project" value="TreeGrafter"/>
</dbReference>
<feature type="compositionally biased region" description="Basic and acidic residues" evidence="1">
    <location>
        <begin position="38"/>
        <end position="51"/>
    </location>
</feature>
<proteinExistence type="predicted"/>
<name>A0A0M3K840_ANISI</name>
<dbReference type="AlphaFoldDB" id="A0A0M3K840"/>
<reference evidence="4" key="1">
    <citation type="submission" date="2017-02" db="UniProtKB">
        <authorList>
            <consortium name="WormBaseParasite"/>
        </authorList>
    </citation>
    <scope>IDENTIFICATION</scope>
</reference>
<feature type="region of interest" description="Disordered" evidence="1">
    <location>
        <begin position="1"/>
        <end position="51"/>
    </location>
</feature>
<dbReference type="Proteomes" id="UP000267096">
    <property type="component" value="Unassembled WGS sequence"/>
</dbReference>
<evidence type="ECO:0000256" key="1">
    <source>
        <dbReference type="SAM" id="MobiDB-lite"/>
    </source>
</evidence>
<sequence length="420" mass="46357">MDDFRIFGIDPSATADDGSLKGDGGGGQTELQNDDVESSEHAHASSAEGTHDRIPFTGRLLTSEFVFRYKADIDGADGEEYERICRLPLAVSIVPAVTVSAWHVLPGDSSMTRYVVVDVTNSTEWDAELTYGKGKIIGVQPREICREVASNAFQEAASRASHMMQMHEMERLRLVLERHVSAHLDITWSINHANLCGSVPIGPILSSIALLKQLVVPAISIGYSLLSISTPLTNLHFIHVELKRMKLISEMSVDGIPCVREDDIAIGIGEILELQVKLICSIKGLPFYSVHITSTLLNDLLFASSYEVISDVQNDDTFIDSNDNVIVLNNETVPFRLARQNDECADEVNTTHRLSVENDYAPNASLKDHRAFSSDQCFTFTEAFRYLQIEPAVTLLDGSSQFSDEELFYSAVSVNVITKV</sequence>
<evidence type="ECO:0000313" key="2">
    <source>
        <dbReference type="EMBL" id="VDK58085.1"/>
    </source>
</evidence>
<dbReference type="PANTHER" id="PTHR21512:SF5">
    <property type="entry name" value="TRAFFICKING PROTEIN PARTICLE COMPLEX SUBUNIT 9"/>
    <property type="match status" value="1"/>
</dbReference>
<accession>A0A0M3K840</accession>
<dbReference type="WBParaSite" id="ASIM_0001713101-mRNA-1">
    <property type="protein sequence ID" value="ASIM_0001713101-mRNA-1"/>
    <property type="gene ID" value="ASIM_0001713101"/>
</dbReference>
<dbReference type="EMBL" id="UYRR01033182">
    <property type="protein sequence ID" value="VDK58085.1"/>
    <property type="molecule type" value="Genomic_DNA"/>
</dbReference>
<dbReference type="PANTHER" id="PTHR21512">
    <property type="entry name" value="TRAFFICKING PROTEIN PARTICLE COMPLEX SUBUNIT 9"/>
    <property type="match status" value="1"/>
</dbReference>
<evidence type="ECO:0000313" key="4">
    <source>
        <dbReference type="WBParaSite" id="ASIM_0001713101-mRNA-1"/>
    </source>
</evidence>